<keyword evidence="2" id="KW-1185">Reference proteome</keyword>
<evidence type="ECO:0000313" key="2">
    <source>
        <dbReference type="Proteomes" id="UP001140087"/>
    </source>
</evidence>
<evidence type="ECO:0000313" key="1">
    <source>
        <dbReference type="EMBL" id="KAJ2793657.1"/>
    </source>
</evidence>
<feature type="non-terminal residue" evidence="1">
    <location>
        <position position="1"/>
    </location>
</feature>
<name>A0ACC1KRC9_9FUNG</name>
<sequence>GPATVSVLAMDRRIPKIRIRTRQADVLAGQRFVVAIDAWPRESRYPHGHFVRALGSAGDKATETEVLLLEHDVPFQPFTPNVRADLPAEGAAWLFDPVRDQLAAGKRRDLRDLDVCSIDPPGCTDIDDALHAIELPNGNFQVGVHIADVTNFVKPGTAMDAEAAHRSTTVYLVDRRIDMLPELLGTNLCSLMSKVDRLAFSCVWELDRDANIVSVAFHKSVIHSKASFTYDEAQSRIDDPAMADPITKSVRDLNMLAKKLRRRRTEAGALTLSSPEVRFRLENDSQDPVDVEMKALKETNALVEEFMLLANISVARKIHEHFPDSSLLRRHPEPPAQNFDNLQHALRPLGVQLETGSSLALAQSLDRAVLPHDPYFNNLLRILTTRCMMQAQYFCSGTHTPEEFRHYGLATAIYTHFTSPIRRYADVMVHRLLHAAVDRDADYGSVLTDKAKMAEQSDVLNHRHRMAQQAGRSSVELYTNLFFKGKTVEEPGYVTQILQNGFGVLIHNYGIEGVVYTT</sequence>
<feature type="non-terminal residue" evidence="1">
    <location>
        <position position="518"/>
    </location>
</feature>
<accession>A0ACC1KRC9</accession>
<gene>
    <name evidence="1" type="primary">DIS3_2</name>
    <name evidence="1" type="ORF">H4R21_005806</name>
</gene>
<comment type="caution">
    <text evidence="1">The sequence shown here is derived from an EMBL/GenBank/DDBJ whole genome shotgun (WGS) entry which is preliminary data.</text>
</comment>
<dbReference type="EMBL" id="JANBUN010002796">
    <property type="protein sequence ID" value="KAJ2793657.1"/>
    <property type="molecule type" value="Genomic_DNA"/>
</dbReference>
<organism evidence="1 2">
    <name type="scientific">Coemansia helicoidea</name>
    <dbReference type="NCBI Taxonomy" id="1286919"/>
    <lineage>
        <taxon>Eukaryota</taxon>
        <taxon>Fungi</taxon>
        <taxon>Fungi incertae sedis</taxon>
        <taxon>Zoopagomycota</taxon>
        <taxon>Kickxellomycotina</taxon>
        <taxon>Kickxellomycetes</taxon>
        <taxon>Kickxellales</taxon>
        <taxon>Kickxellaceae</taxon>
        <taxon>Coemansia</taxon>
    </lineage>
</organism>
<protein>
    <submittedName>
        <fullName evidence="1">Exosome catalytic subunit dis3</fullName>
    </submittedName>
</protein>
<dbReference type="Proteomes" id="UP001140087">
    <property type="component" value="Unassembled WGS sequence"/>
</dbReference>
<proteinExistence type="predicted"/>
<reference evidence="1" key="1">
    <citation type="submission" date="2022-07" db="EMBL/GenBank/DDBJ databases">
        <title>Phylogenomic reconstructions and comparative analyses of Kickxellomycotina fungi.</title>
        <authorList>
            <person name="Reynolds N.K."/>
            <person name="Stajich J.E."/>
            <person name="Barry K."/>
            <person name="Grigoriev I.V."/>
            <person name="Crous P."/>
            <person name="Smith M.E."/>
        </authorList>
    </citation>
    <scope>NUCLEOTIDE SEQUENCE</scope>
    <source>
        <strain evidence="1">BCRC 34780</strain>
    </source>
</reference>